<dbReference type="Pfam" id="PF04548">
    <property type="entry name" value="AIG1"/>
    <property type="match status" value="2"/>
</dbReference>
<reference evidence="6 7" key="2">
    <citation type="journal article" date="2023" name="Mol. Biol. Evol.">
        <title>Genomics of Secondarily Temperate Adaptation in the Only Non-Antarctic Icefish.</title>
        <authorList>
            <person name="Rivera-Colon A.G."/>
            <person name="Rayamajhi N."/>
            <person name="Minhas B.F."/>
            <person name="Madrigal G."/>
            <person name="Bilyk K.T."/>
            <person name="Yoon V."/>
            <person name="Hune M."/>
            <person name="Gregory S."/>
            <person name="Cheng C.H.C."/>
            <person name="Catchen J.M."/>
        </authorList>
    </citation>
    <scope>NUCLEOTIDE SEQUENCE [LARGE SCALE GENOMIC DNA]</scope>
    <source>
        <strain evidence="6">JMC-PN-2008</strain>
    </source>
</reference>
<evidence type="ECO:0000256" key="4">
    <source>
        <dbReference type="SAM" id="MobiDB-lite"/>
    </source>
</evidence>
<keyword evidence="3" id="KW-0342">GTP-binding</keyword>
<feature type="domain" description="AIG1-type G" evidence="5">
    <location>
        <begin position="305"/>
        <end position="485"/>
    </location>
</feature>
<dbReference type="PROSITE" id="PS51720">
    <property type="entry name" value="G_AIG1"/>
    <property type="match status" value="2"/>
</dbReference>
<dbReference type="GO" id="GO:0005525">
    <property type="term" value="F:GTP binding"/>
    <property type="evidence" value="ECO:0007669"/>
    <property type="project" value="UniProtKB-KW"/>
</dbReference>
<dbReference type="PANTHER" id="PTHR10903:SF107">
    <property type="entry name" value="GTPASE IMAP FAMILY MEMBER 4-LIKE-RELATED"/>
    <property type="match status" value="1"/>
</dbReference>
<comment type="similarity">
    <text evidence="1">Belongs to the TRAFAC class TrmE-Era-EngA-EngB-Septin-like GTPase superfamily. AIG1/Toc34/Toc159-like paraseptin GTPase family. IAN subfamily.</text>
</comment>
<accession>A0AAN8AVD9</accession>
<proteinExistence type="inferred from homology"/>
<evidence type="ECO:0000259" key="5">
    <source>
        <dbReference type="PROSITE" id="PS51720"/>
    </source>
</evidence>
<dbReference type="Proteomes" id="UP001346869">
    <property type="component" value="Unassembled WGS sequence"/>
</dbReference>
<dbReference type="InterPro" id="IPR006703">
    <property type="entry name" value="G_AIG1"/>
</dbReference>
<protein>
    <recommendedName>
        <fullName evidence="5">AIG1-type G domain-containing protein</fullName>
    </recommendedName>
</protein>
<keyword evidence="2" id="KW-0547">Nucleotide-binding</keyword>
<organism evidence="6 7">
    <name type="scientific">Eleginops maclovinus</name>
    <name type="common">Patagonian blennie</name>
    <name type="synonym">Eleginus maclovinus</name>
    <dbReference type="NCBI Taxonomy" id="56733"/>
    <lineage>
        <taxon>Eukaryota</taxon>
        <taxon>Metazoa</taxon>
        <taxon>Chordata</taxon>
        <taxon>Craniata</taxon>
        <taxon>Vertebrata</taxon>
        <taxon>Euteleostomi</taxon>
        <taxon>Actinopterygii</taxon>
        <taxon>Neopterygii</taxon>
        <taxon>Teleostei</taxon>
        <taxon>Neoteleostei</taxon>
        <taxon>Acanthomorphata</taxon>
        <taxon>Eupercaria</taxon>
        <taxon>Perciformes</taxon>
        <taxon>Notothenioidei</taxon>
        <taxon>Eleginopidae</taxon>
        <taxon>Eleginops</taxon>
    </lineage>
</organism>
<dbReference type="EMBL" id="JAUZQC010000007">
    <property type="protein sequence ID" value="KAK5869007.1"/>
    <property type="molecule type" value="Genomic_DNA"/>
</dbReference>
<feature type="compositionally biased region" description="Basic and acidic residues" evidence="4">
    <location>
        <begin position="223"/>
        <end position="238"/>
    </location>
</feature>
<feature type="domain" description="AIG1-type G" evidence="5">
    <location>
        <begin position="11"/>
        <end position="207"/>
    </location>
</feature>
<reference evidence="6 7" key="1">
    <citation type="journal article" date="2023" name="Genes (Basel)">
        <title>Chromosome-Level Genome Assembly and Circadian Gene Repertoire of the Patagonia Blennie Eleginops maclovinus-The Closest Ancestral Proxy of Antarctic Cryonotothenioids.</title>
        <authorList>
            <person name="Cheng C.C."/>
            <person name="Rivera-Colon A.G."/>
            <person name="Minhas B.F."/>
            <person name="Wilson L."/>
            <person name="Rayamajhi N."/>
            <person name="Vargas-Chacoff L."/>
            <person name="Catchen J.M."/>
        </authorList>
    </citation>
    <scope>NUCLEOTIDE SEQUENCE [LARGE SCALE GENOMIC DNA]</scope>
    <source>
        <strain evidence="6">JMC-PN-2008</strain>
    </source>
</reference>
<evidence type="ECO:0000256" key="3">
    <source>
        <dbReference type="ARBA" id="ARBA00023134"/>
    </source>
</evidence>
<dbReference type="Gene3D" id="3.40.50.300">
    <property type="entry name" value="P-loop containing nucleotide triphosphate hydrolases"/>
    <property type="match status" value="2"/>
</dbReference>
<dbReference type="SUPFAM" id="SSF52540">
    <property type="entry name" value="P-loop containing nucleoside triphosphate hydrolases"/>
    <property type="match status" value="2"/>
</dbReference>
<comment type="caution">
    <text evidence="6">The sequence shown here is derived from an EMBL/GenBank/DDBJ whole genome shotgun (WGS) entry which is preliminary data.</text>
</comment>
<evidence type="ECO:0000313" key="6">
    <source>
        <dbReference type="EMBL" id="KAK5869007.1"/>
    </source>
</evidence>
<dbReference type="FunFam" id="3.40.50.300:FF:001809">
    <property type="entry name" value="Si:ch1073-365p7.2"/>
    <property type="match status" value="1"/>
</dbReference>
<dbReference type="InterPro" id="IPR045058">
    <property type="entry name" value="GIMA/IAN/Toc"/>
</dbReference>
<evidence type="ECO:0000256" key="1">
    <source>
        <dbReference type="ARBA" id="ARBA00008535"/>
    </source>
</evidence>
<feature type="region of interest" description="Disordered" evidence="4">
    <location>
        <begin position="212"/>
        <end position="239"/>
    </location>
</feature>
<dbReference type="InterPro" id="IPR027417">
    <property type="entry name" value="P-loop_NTPase"/>
</dbReference>
<dbReference type="PANTHER" id="PTHR10903">
    <property type="entry name" value="GTPASE, IMAP FAMILY MEMBER-RELATED"/>
    <property type="match status" value="1"/>
</dbReference>
<evidence type="ECO:0000313" key="7">
    <source>
        <dbReference type="Proteomes" id="UP001346869"/>
    </source>
</evidence>
<sequence length="485" mass="55322">MAASWGLESSLSQVVVLLLGERQSGKSSAGNTILGKPAFRKKTTHSSKDTGTIFGLQVTVVDTPGWLTNCPTPDRVSQELCRGVSLCQPEPHVILLVLPTTSPFGLEEWRTMEAELRLLQTFIWQRAMVLFTHGDQLGVLPIQEHVRRQGQTLHWLLERCGNRYQVMTNQSGASEAQLAELFQKIQKMIEINKRPRGVRDRMYTQLRREVSLREASRSQGRQEQVEMRNMHDVHDGRPWPRKQLASKELQLRLEVSLREARKSQRRQDEVEMRDMHGGRPWPRKQLASRQLHLPRGFPAGSVGVKPALTLILLGRRKSGKSSAGNVILDSEEFQTDTKTTRCSVRHGEVSGRPVIIVDTPGWSLYGLANSKQVRMEISRSPSLYPVRSKVMFMLAVPVGPFREKDRRAVETHLSILGEDVWRSTVVLFTYGEELRSKTVQNHIEQSGEPLQWLMDRCGQRHQVLHTYTGDRTQVQQLLQMVEQVR</sequence>
<dbReference type="AlphaFoldDB" id="A0AAN8AVD9"/>
<evidence type="ECO:0000256" key="2">
    <source>
        <dbReference type="ARBA" id="ARBA00022741"/>
    </source>
</evidence>
<keyword evidence="7" id="KW-1185">Reference proteome</keyword>
<name>A0AAN8AVD9_ELEMC</name>
<gene>
    <name evidence="6" type="ORF">PBY51_009972</name>
</gene>